<evidence type="ECO:0000256" key="2">
    <source>
        <dbReference type="ARBA" id="ARBA00023002"/>
    </source>
</evidence>
<dbReference type="Pfam" id="PF07732">
    <property type="entry name" value="Cu-oxidase_3"/>
    <property type="match status" value="1"/>
</dbReference>
<feature type="compositionally biased region" description="Low complexity" evidence="4">
    <location>
        <begin position="660"/>
        <end position="672"/>
    </location>
</feature>
<dbReference type="PROSITE" id="PS00080">
    <property type="entry name" value="MULTICOPPER_OXIDASE2"/>
    <property type="match status" value="1"/>
</dbReference>
<dbReference type="InterPro" id="IPR034284">
    <property type="entry name" value="CuRO_1_CopA"/>
</dbReference>
<dbReference type="InterPro" id="IPR006376">
    <property type="entry name" value="Cu-R_CopA"/>
</dbReference>
<dbReference type="InterPro" id="IPR045087">
    <property type="entry name" value="Cu-oxidase_fam"/>
</dbReference>
<dbReference type="NCBIfam" id="TIGR01480">
    <property type="entry name" value="copper_res_A"/>
    <property type="match status" value="1"/>
</dbReference>
<evidence type="ECO:0000256" key="3">
    <source>
        <dbReference type="ARBA" id="ARBA00023008"/>
    </source>
</evidence>
<dbReference type="GO" id="GO:0005507">
    <property type="term" value="F:copper ion binding"/>
    <property type="evidence" value="ECO:0007669"/>
    <property type="project" value="InterPro"/>
</dbReference>
<dbReference type="PROSITE" id="PS00079">
    <property type="entry name" value="MULTICOPPER_OXIDASE1"/>
    <property type="match status" value="1"/>
</dbReference>
<dbReference type="CDD" id="cd13896">
    <property type="entry name" value="CuRO_3_CopA"/>
    <property type="match status" value="1"/>
</dbReference>
<keyword evidence="3" id="KW-0186">Copper</keyword>
<keyword evidence="1" id="KW-0479">Metal-binding</keyword>
<feature type="compositionally biased region" description="Basic and acidic residues" evidence="4">
    <location>
        <begin position="475"/>
        <end position="488"/>
    </location>
</feature>
<accession>A0A2S5KLQ1</accession>
<feature type="region of interest" description="Disordered" evidence="4">
    <location>
        <begin position="660"/>
        <end position="689"/>
    </location>
</feature>
<dbReference type="InterPro" id="IPR033138">
    <property type="entry name" value="Cu_oxidase_CS"/>
</dbReference>
<dbReference type="GO" id="GO:0042597">
    <property type="term" value="C:periplasmic space"/>
    <property type="evidence" value="ECO:0007669"/>
    <property type="project" value="InterPro"/>
</dbReference>
<proteinExistence type="predicted"/>
<dbReference type="GO" id="GO:0016491">
    <property type="term" value="F:oxidoreductase activity"/>
    <property type="evidence" value="ECO:0007669"/>
    <property type="project" value="UniProtKB-KW"/>
</dbReference>
<dbReference type="EMBL" id="PRLP01000082">
    <property type="protein sequence ID" value="PPC75642.1"/>
    <property type="molecule type" value="Genomic_DNA"/>
</dbReference>
<feature type="domain" description="Plastocyanin-like" evidence="7">
    <location>
        <begin position="23"/>
        <end position="128"/>
    </location>
</feature>
<dbReference type="Gene3D" id="2.60.40.420">
    <property type="entry name" value="Cupredoxins - blue copper proteins"/>
    <property type="match status" value="3"/>
</dbReference>
<feature type="region of interest" description="Disordered" evidence="4">
    <location>
        <begin position="475"/>
        <end position="511"/>
    </location>
</feature>
<keyword evidence="2" id="KW-0560">Oxidoreductase</keyword>
<dbReference type="InterPro" id="IPR001117">
    <property type="entry name" value="Cu-oxidase_2nd"/>
</dbReference>
<dbReference type="Pfam" id="PF00394">
    <property type="entry name" value="Cu-oxidase"/>
    <property type="match status" value="1"/>
</dbReference>
<sequence>MLTPATGWGGTYNLVIDQRSLDIAGQSQQALTINGSVPGPTLRFREGEQVTINVTNRLKEDTSLHWHGLLVPANQDGVPGFSGFKPIKPGQTFTYHFPIRQAGTYWYHSHSGFQEQDGVYGPLIIEPAGKDPVQADRDYVVMLSDWGQDKGATIYRNLKRKSDYYNNRPVTVGDFLDQARQQGFSRALDNRLAWGQMRMMDSDISDVSSGYTYLINGKSAVENWTALFKPGERVRLRFINGSAMSYFDVRIPGLKMTVVQADGNNVQPVSVDEFRMAVAETYDVIVEPQDNRAYTLFAQTVSRSGYARATLAPQQGMTAAVPPLSPVPVLTMADMGMAHGGMDHAGMDHSKMSMSGNMAGMDHSKMDHSQMAPAAMPMSGDMAGMDHSKMDHSQMAPATMPMNGDMAGMDHSKMDHSQMDHSTMPMSGDMAGMDHSQMAPAAMPMNGDMAGMDHSQMDHSTLPMSGDMAGMDHSKMDHSQMDHSKMDHGQMPSSSAAVTTRRSDYAPGSGLEPKAADGGIFLVYGDLTALQPYKDYRKPDREIELRLTGNMERYIWSINGVKYSDAEPMHLTLGERVRIRFVNDTMMMHPMHLHGMWMQLDQGKGAFNPLKHIVNVAPGTSMTVDIPVDAVGEWAFHCHLMYHMAAGMFRKIVVDRPASAAGASSSSGNPASDHGADATMAAGGEQHAH</sequence>
<feature type="compositionally biased region" description="Polar residues" evidence="4">
    <location>
        <begin position="491"/>
        <end position="500"/>
    </location>
</feature>
<protein>
    <submittedName>
        <fullName evidence="8">Copper oxidase</fullName>
    </submittedName>
</protein>
<reference evidence="8 9" key="1">
    <citation type="submission" date="2018-02" db="EMBL/GenBank/DDBJ databases">
        <title>novel marine gammaproteobacteria from coastal saline agro ecosystem.</title>
        <authorList>
            <person name="Krishnan R."/>
            <person name="Ramesh Kumar N."/>
        </authorList>
    </citation>
    <scope>NUCLEOTIDE SEQUENCE [LARGE SCALE GENOMIC DNA]</scope>
    <source>
        <strain evidence="8 9">228</strain>
    </source>
</reference>
<name>A0A2S5KLQ1_9PROT</name>
<evidence type="ECO:0000256" key="1">
    <source>
        <dbReference type="ARBA" id="ARBA00022723"/>
    </source>
</evidence>
<dbReference type="InterPro" id="IPR034282">
    <property type="entry name" value="CuRO_2_CopA"/>
</dbReference>
<dbReference type="OrthoDB" id="9757546at2"/>
<feature type="domain" description="Plastocyanin-like" evidence="5">
    <location>
        <begin position="170"/>
        <end position="310"/>
    </location>
</feature>
<dbReference type="InterPro" id="IPR002355">
    <property type="entry name" value="Cu_oxidase_Cu_BS"/>
</dbReference>
<evidence type="ECO:0000313" key="9">
    <source>
        <dbReference type="Proteomes" id="UP000238196"/>
    </source>
</evidence>
<dbReference type="SUPFAM" id="SSF49503">
    <property type="entry name" value="Cupredoxins"/>
    <property type="match status" value="3"/>
</dbReference>
<dbReference type="PANTHER" id="PTHR11709:SF394">
    <property type="entry name" value="FI03373P-RELATED"/>
    <property type="match status" value="1"/>
</dbReference>
<evidence type="ECO:0000313" key="8">
    <source>
        <dbReference type="EMBL" id="PPC75642.1"/>
    </source>
</evidence>
<evidence type="ECO:0000256" key="4">
    <source>
        <dbReference type="SAM" id="MobiDB-lite"/>
    </source>
</evidence>
<dbReference type="PANTHER" id="PTHR11709">
    <property type="entry name" value="MULTI-COPPER OXIDASE"/>
    <property type="match status" value="1"/>
</dbReference>
<organism evidence="8 9">
    <name type="scientific">Proteobacteria bacterium 228</name>
    <dbReference type="NCBI Taxonomy" id="2083153"/>
    <lineage>
        <taxon>Bacteria</taxon>
        <taxon>Pseudomonadati</taxon>
        <taxon>Pseudomonadota</taxon>
    </lineage>
</organism>
<feature type="domain" description="Plastocyanin-like" evidence="6">
    <location>
        <begin position="537"/>
        <end position="655"/>
    </location>
</feature>
<dbReference type="InterPro" id="IPR034279">
    <property type="entry name" value="CuRO_3_CopA"/>
</dbReference>
<dbReference type="InterPro" id="IPR008972">
    <property type="entry name" value="Cupredoxin"/>
</dbReference>
<dbReference type="CDD" id="cd13848">
    <property type="entry name" value="CuRO_1_CopA"/>
    <property type="match status" value="1"/>
</dbReference>
<evidence type="ECO:0000259" key="7">
    <source>
        <dbReference type="Pfam" id="PF07732"/>
    </source>
</evidence>
<gene>
    <name evidence="8" type="ORF">C4K68_19590</name>
</gene>
<dbReference type="InterPro" id="IPR011706">
    <property type="entry name" value="Cu-oxidase_C"/>
</dbReference>
<comment type="caution">
    <text evidence="8">The sequence shown here is derived from an EMBL/GenBank/DDBJ whole genome shotgun (WGS) entry which is preliminary data.</text>
</comment>
<dbReference type="AlphaFoldDB" id="A0A2S5KLQ1"/>
<dbReference type="InterPro" id="IPR011707">
    <property type="entry name" value="Cu-oxidase-like_N"/>
</dbReference>
<evidence type="ECO:0000259" key="6">
    <source>
        <dbReference type="Pfam" id="PF07731"/>
    </source>
</evidence>
<dbReference type="Pfam" id="PF07731">
    <property type="entry name" value="Cu-oxidase_2"/>
    <property type="match status" value="1"/>
</dbReference>
<dbReference type="Proteomes" id="UP000238196">
    <property type="component" value="Unassembled WGS sequence"/>
</dbReference>
<dbReference type="CDD" id="cd13874">
    <property type="entry name" value="CuRO_2_CopA"/>
    <property type="match status" value="1"/>
</dbReference>
<evidence type="ECO:0000259" key="5">
    <source>
        <dbReference type="Pfam" id="PF00394"/>
    </source>
</evidence>